<keyword evidence="2" id="KW-0963">Cytoplasm</keyword>
<reference evidence="8" key="1">
    <citation type="submission" date="2012-03" db="EMBL/GenBank/DDBJ databases">
        <title>Complete sequence of chromosome of Deinococcus peraridilitoris DSM 19664.</title>
        <authorList>
            <person name="Lucas S."/>
            <person name="Copeland A."/>
            <person name="Lapidus A."/>
            <person name="Glavina del Rio T."/>
            <person name="Dalin E."/>
            <person name="Tice H."/>
            <person name="Bruce D."/>
            <person name="Goodwin L."/>
            <person name="Pitluck S."/>
            <person name="Peters L."/>
            <person name="Mikhailova N."/>
            <person name="Lu M."/>
            <person name="Kyrpides N."/>
            <person name="Mavromatis K."/>
            <person name="Ivanova N."/>
            <person name="Brettin T."/>
            <person name="Detter J.C."/>
            <person name="Han C."/>
            <person name="Larimer F."/>
            <person name="Land M."/>
            <person name="Hauser L."/>
            <person name="Markowitz V."/>
            <person name="Cheng J.-F."/>
            <person name="Hugenholtz P."/>
            <person name="Woyke T."/>
            <person name="Wu D."/>
            <person name="Pukall R."/>
            <person name="Steenblock K."/>
            <person name="Brambilla E."/>
            <person name="Klenk H.-P."/>
            <person name="Eisen J.A."/>
        </authorList>
    </citation>
    <scope>NUCLEOTIDE SEQUENCE [LARGE SCALE GENOMIC DNA]</scope>
    <source>
        <strain evidence="8">DSM 19664 / LMG 22246 / CIP 109416 / KR-200</strain>
    </source>
</reference>
<comment type="subcellular location">
    <subcellularLocation>
        <location evidence="1">Cytoplasm</location>
    </subcellularLocation>
</comment>
<accession>L0A2X1</accession>
<dbReference type="KEGG" id="dpd:Deipe_2716"/>
<dbReference type="eggNOG" id="COG1846">
    <property type="taxonomic scope" value="Bacteria"/>
</dbReference>
<dbReference type="EMBL" id="CP003382">
    <property type="protein sequence ID" value="AFZ68181.1"/>
    <property type="molecule type" value="Genomic_DNA"/>
</dbReference>
<dbReference type="STRING" id="937777.Deipe_2716"/>
<proteinExistence type="predicted"/>
<evidence type="ECO:0000313" key="8">
    <source>
        <dbReference type="Proteomes" id="UP000010467"/>
    </source>
</evidence>
<feature type="domain" description="HTH marR-type" evidence="6">
    <location>
        <begin position="14"/>
        <end position="144"/>
    </location>
</feature>
<dbReference type="PATRIC" id="fig|937777.3.peg.2730"/>
<evidence type="ECO:0000256" key="2">
    <source>
        <dbReference type="ARBA" id="ARBA00022490"/>
    </source>
</evidence>
<dbReference type="GO" id="GO:0003677">
    <property type="term" value="F:DNA binding"/>
    <property type="evidence" value="ECO:0007669"/>
    <property type="project" value="UniProtKB-KW"/>
</dbReference>
<dbReference type="GO" id="GO:0003700">
    <property type="term" value="F:DNA-binding transcription factor activity"/>
    <property type="evidence" value="ECO:0007669"/>
    <property type="project" value="InterPro"/>
</dbReference>
<keyword evidence="8" id="KW-1185">Reference proteome</keyword>
<evidence type="ECO:0000256" key="1">
    <source>
        <dbReference type="ARBA" id="ARBA00004496"/>
    </source>
</evidence>
<sequence length="156" mass="17464">MDPSTAPVTTFLLDDQLCLDLYVTSRTMIAAYRSHLEAVKLTYPQYLVMLALWEHDAQSLRQLSERLVLDAGTLSPLLKRLEAGGFISRVRDERDERTLRISLTPTGHALKQQLEHVPAQVSCLTGLSVEELQDLKRTLQSVTAHFRAATLSESSS</sequence>
<evidence type="ECO:0000256" key="5">
    <source>
        <dbReference type="ARBA" id="ARBA00023163"/>
    </source>
</evidence>
<dbReference type="InterPro" id="IPR036388">
    <property type="entry name" value="WH-like_DNA-bd_sf"/>
</dbReference>
<dbReference type="PRINTS" id="PR00598">
    <property type="entry name" value="HTHMARR"/>
</dbReference>
<keyword evidence="5" id="KW-0804">Transcription</keyword>
<dbReference type="Gene3D" id="1.10.10.10">
    <property type="entry name" value="Winged helix-like DNA-binding domain superfamily/Winged helix DNA-binding domain"/>
    <property type="match status" value="1"/>
</dbReference>
<name>L0A2X1_DEIPD</name>
<dbReference type="GO" id="GO:0006950">
    <property type="term" value="P:response to stress"/>
    <property type="evidence" value="ECO:0007669"/>
    <property type="project" value="TreeGrafter"/>
</dbReference>
<dbReference type="AlphaFoldDB" id="L0A2X1"/>
<dbReference type="InterPro" id="IPR039422">
    <property type="entry name" value="MarR/SlyA-like"/>
</dbReference>
<dbReference type="HOGENOM" id="CLU_083287_3_0_0"/>
<dbReference type="Pfam" id="PF22381">
    <property type="entry name" value="Staph_reg_Sar_Rot"/>
    <property type="match status" value="1"/>
</dbReference>
<evidence type="ECO:0000259" key="6">
    <source>
        <dbReference type="PROSITE" id="PS50995"/>
    </source>
</evidence>
<dbReference type="InterPro" id="IPR036390">
    <property type="entry name" value="WH_DNA-bd_sf"/>
</dbReference>
<evidence type="ECO:0000313" key="7">
    <source>
        <dbReference type="EMBL" id="AFZ68181.1"/>
    </source>
</evidence>
<gene>
    <name evidence="7" type="ordered locus">Deipe_2716</name>
</gene>
<dbReference type="GO" id="GO:0005737">
    <property type="term" value="C:cytoplasm"/>
    <property type="evidence" value="ECO:0007669"/>
    <property type="project" value="UniProtKB-SubCell"/>
</dbReference>
<evidence type="ECO:0000256" key="4">
    <source>
        <dbReference type="ARBA" id="ARBA00023125"/>
    </source>
</evidence>
<dbReference type="InterPro" id="IPR000835">
    <property type="entry name" value="HTH_MarR-typ"/>
</dbReference>
<dbReference type="PROSITE" id="PS50995">
    <property type="entry name" value="HTH_MARR_2"/>
    <property type="match status" value="1"/>
</dbReference>
<dbReference type="Proteomes" id="UP000010467">
    <property type="component" value="Chromosome"/>
</dbReference>
<dbReference type="PANTHER" id="PTHR33164:SF5">
    <property type="entry name" value="ORGANIC HYDROPEROXIDE RESISTANCE TRANSCRIPTIONAL REGULATOR"/>
    <property type="match status" value="1"/>
</dbReference>
<dbReference type="SMART" id="SM00347">
    <property type="entry name" value="HTH_MARR"/>
    <property type="match status" value="1"/>
</dbReference>
<dbReference type="FunFam" id="1.10.10.10:FF:000163">
    <property type="entry name" value="MarR family transcriptional regulator"/>
    <property type="match status" value="1"/>
</dbReference>
<organism evidence="7 8">
    <name type="scientific">Deinococcus peraridilitoris (strain DSM 19664 / LMG 22246 / CIP 109416 / KR-200)</name>
    <dbReference type="NCBI Taxonomy" id="937777"/>
    <lineage>
        <taxon>Bacteria</taxon>
        <taxon>Thermotogati</taxon>
        <taxon>Deinococcota</taxon>
        <taxon>Deinococci</taxon>
        <taxon>Deinococcales</taxon>
        <taxon>Deinococcaceae</taxon>
        <taxon>Deinococcus</taxon>
    </lineage>
</organism>
<keyword evidence="3" id="KW-0805">Transcription regulation</keyword>
<dbReference type="RefSeq" id="WP_015236483.1">
    <property type="nucleotide sequence ID" value="NC_019793.1"/>
</dbReference>
<protein>
    <submittedName>
        <fullName evidence="7">Transcriptional regulator</fullName>
    </submittedName>
</protein>
<keyword evidence="4" id="KW-0238">DNA-binding</keyword>
<dbReference type="InterPro" id="IPR055166">
    <property type="entry name" value="Transc_reg_Sar_Rot_HTH"/>
</dbReference>
<dbReference type="SUPFAM" id="SSF46785">
    <property type="entry name" value="Winged helix' DNA-binding domain"/>
    <property type="match status" value="1"/>
</dbReference>
<evidence type="ECO:0000256" key="3">
    <source>
        <dbReference type="ARBA" id="ARBA00023015"/>
    </source>
</evidence>
<dbReference type="PANTHER" id="PTHR33164">
    <property type="entry name" value="TRANSCRIPTIONAL REGULATOR, MARR FAMILY"/>
    <property type="match status" value="1"/>
</dbReference>